<feature type="compositionally biased region" description="Low complexity" evidence="1">
    <location>
        <begin position="75"/>
        <end position="85"/>
    </location>
</feature>
<dbReference type="GO" id="GO:0071949">
    <property type="term" value="F:FAD binding"/>
    <property type="evidence" value="ECO:0007669"/>
    <property type="project" value="InterPro"/>
</dbReference>
<dbReference type="InterPro" id="IPR007024">
    <property type="entry name" value="BLUF_domain"/>
</dbReference>
<protein>
    <submittedName>
        <fullName evidence="3">BLUF domain-containing protein</fullName>
    </submittedName>
</protein>
<feature type="region of interest" description="Disordered" evidence="1">
    <location>
        <begin position="1"/>
        <end position="134"/>
    </location>
</feature>
<dbReference type="GO" id="GO:0009882">
    <property type="term" value="F:blue light photoreceptor activity"/>
    <property type="evidence" value="ECO:0007669"/>
    <property type="project" value="InterPro"/>
</dbReference>
<accession>A0A562ZPU0</accession>
<dbReference type="EMBL" id="VOBQ01000011">
    <property type="protein sequence ID" value="TWO70590.1"/>
    <property type="molecule type" value="Genomic_DNA"/>
</dbReference>
<comment type="caution">
    <text evidence="3">The sequence shown here is derived from an EMBL/GenBank/DDBJ whole genome shotgun (WGS) entry which is preliminary data.</text>
</comment>
<dbReference type="OrthoDB" id="8882364at2"/>
<dbReference type="SMART" id="SM01034">
    <property type="entry name" value="BLUF"/>
    <property type="match status" value="1"/>
</dbReference>
<gene>
    <name evidence="3" type="ORF">FN976_13585</name>
</gene>
<reference evidence="3 4" key="1">
    <citation type="submission" date="2019-07" db="EMBL/GenBank/DDBJ databases">
        <title>Caenimonas sedimenti sp. nov., isolated from activated sludge.</title>
        <authorList>
            <person name="Xu J."/>
        </authorList>
    </citation>
    <scope>NUCLEOTIDE SEQUENCE [LARGE SCALE GENOMIC DNA]</scope>
    <source>
        <strain evidence="3 4">HX-9-20</strain>
    </source>
</reference>
<feature type="compositionally biased region" description="Basic residues" evidence="1">
    <location>
        <begin position="1"/>
        <end position="19"/>
    </location>
</feature>
<dbReference type="Pfam" id="PF04940">
    <property type="entry name" value="BLUF"/>
    <property type="match status" value="1"/>
</dbReference>
<dbReference type="PROSITE" id="PS50925">
    <property type="entry name" value="BLUF"/>
    <property type="match status" value="1"/>
</dbReference>
<evidence type="ECO:0000313" key="4">
    <source>
        <dbReference type="Proteomes" id="UP000318199"/>
    </source>
</evidence>
<evidence type="ECO:0000259" key="2">
    <source>
        <dbReference type="PROSITE" id="PS50925"/>
    </source>
</evidence>
<dbReference type="AlphaFoldDB" id="A0A562ZPU0"/>
<dbReference type="Gene3D" id="3.30.70.100">
    <property type="match status" value="1"/>
</dbReference>
<dbReference type="Proteomes" id="UP000318199">
    <property type="component" value="Unassembled WGS sequence"/>
</dbReference>
<evidence type="ECO:0000256" key="1">
    <source>
        <dbReference type="SAM" id="MobiDB-lite"/>
    </source>
</evidence>
<feature type="compositionally biased region" description="Basic and acidic residues" evidence="1">
    <location>
        <begin position="102"/>
        <end position="111"/>
    </location>
</feature>
<keyword evidence="4" id="KW-1185">Reference proteome</keyword>
<organism evidence="3 4">
    <name type="scientific">Caenimonas sedimenti</name>
    <dbReference type="NCBI Taxonomy" id="2596921"/>
    <lineage>
        <taxon>Bacteria</taxon>
        <taxon>Pseudomonadati</taxon>
        <taxon>Pseudomonadota</taxon>
        <taxon>Betaproteobacteria</taxon>
        <taxon>Burkholderiales</taxon>
        <taxon>Comamonadaceae</taxon>
        <taxon>Caenimonas</taxon>
    </lineage>
</organism>
<dbReference type="InterPro" id="IPR036046">
    <property type="entry name" value="Acylphosphatase-like_dom_sf"/>
</dbReference>
<proteinExistence type="predicted"/>
<feature type="compositionally biased region" description="Basic residues" evidence="1">
    <location>
        <begin position="29"/>
        <end position="40"/>
    </location>
</feature>
<name>A0A562ZPU0_9BURK</name>
<dbReference type="SUPFAM" id="SSF54975">
    <property type="entry name" value="Acylphosphatase/BLUF domain-like"/>
    <property type="match status" value="1"/>
</dbReference>
<evidence type="ECO:0000313" key="3">
    <source>
        <dbReference type="EMBL" id="TWO70590.1"/>
    </source>
</evidence>
<feature type="domain" description="BLUF" evidence="2">
    <location>
        <begin position="136"/>
        <end position="228"/>
    </location>
</feature>
<sequence length="460" mass="51680">MPRVARYQRGRPRGRRAVRAARPQAPCMPRKRPTRRRCRRTLTPARGLYRPAKLRHAAFTPGPRPVGTHSGAHQAPARLPRAALRNSVGAESRWKPSNASSREAEPTDARRSGRRPGKLRACSMSARTHSAGPSEVERIIRASMVTRPLSQYSEMERIRVSSMRHNERGGIHAALLYQSGWYVHWAEGPGDMLRELLARVDKDPRHHSHHLLHHSRGERYLPTAWSMMLNPSTETFADFGLRVGQLFQARQRGTQFPPTSVMRRLAAPLRVRGPETADAPESFHRVGVCSADEGRSFELVRWLATRRDASGQTRRVAGEHDLDSGSDYAEFLQDGWPCRVIAVSRAGLQHGLRRAFLPDWPFLLLLFGDDAKRNAALLERVREAFMGLPVVPHLLGVAMDPAVHARISVASRMAGLSYTQLGLFDIRDSAAVWSAVAERLREIGPPRSSQWDMTQPNWVS</sequence>